<evidence type="ECO:0000313" key="4">
    <source>
        <dbReference type="Proteomes" id="UP000673975"/>
    </source>
</evidence>
<dbReference type="Pfam" id="PF12770">
    <property type="entry name" value="CHAT"/>
    <property type="match status" value="1"/>
</dbReference>
<keyword evidence="1" id="KW-0812">Transmembrane</keyword>
<dbReference type="RefSeq" id="WP_210512611.1">
    <property type="nucleotide sequence ID" value="NZ_JAFIDN010000008.1"/>
</dbReference>
<feature type="domain" description="CHAT" evidence="2">
    <location>
        <begin position="762"/>
        <end position="1043"/>
    </location>
</feature>
<name>A0A8J7UV93_9BACT</name>
<proteinExistence type="predicted"/>
<dbReference type="PANTHER" id="PTHR10098">
    <property type="entry name" value="RAPSYN-RELATED"/>
    <property type="match status" value="1"/>
</dbReference>
<evidence type="ECO:0000259" key="2">
    <source>
        <dbReference type="Pfam" id="PF12770"/>
    </source>
</evidence>
<keyword evidence="4" id="KW-1185">Reference proteome</keyword>
<gene>
    <name evidence="3" type="ORF">NATSA_11060</name>
</gene>
<keyword evidence="1" id="KW-1133">Transmembrane helix</keyword>
<accession>A0A8J7UV93</accession>
<sequence>MVYLLIILTLLIAPLQSNGNDRGLSTEQRNLVSEQLERYILHYDDAKSPSAWLIYQYIEDNRDHIPLIEELAYKHQETSSFYNIIDCIESDMQNYALNFVKCADDPSLLLSFMHKNSLHDTLLSILSSHYLNEREKFHLSYLSGDTVDANYPITEKPHFLDIYYFDKIVEDDNINNELFEKWVTNILNKSPDDFYYPDRITSFITTVFALYNINKESDIIEISGSLNQIEQTPIIPKMLRTLRFISFSAYSNGYYQFDISFNRNFIIPVTTYFSKEEEAIARLDFGVSLYQLGNIHASLEELEVAYQYLEYVDDRFKSAILNNLGIVYYYTGLFEDYIQLILEALDYAKITNSEDLVIRYLNNLHVYYKKLENWNIAYEYLNQIYNKSKMYDNKTNTIIAYRSFATYYRDYKDDFEKSVYFLDKAYNLSSKSENHQLPFTILSEIVATYIHYNKYEDAIFYTDKLYQKALYFDYERYLLYSHVNYANIKYAREDYKSMTAHIDSMITYDKQTLNMAGRAQYTIALSRGNIVRKEPSEAFNSLEIFADKIISRVRHSSELQSGHLILVDEFRNLFEYLIKKLIEHNKYDKALYWMEEVKNLSSASFYNNPALKSTILDENELVLDFALRNRIERLRSELRTADEDQRVQLNNSLLEAISQQNALRRKVLQNIDLEPANLERIRRNLGSSDVILYFSKFNNYLFATAISSGTFEMTKLSFSQDDIARIDTLVHSLSSDKVKLSELAWLREKVIGKMNIPDRFTNYYVVPDGFLYHIPFEIFPEGEIAGDYSYGEATYLIEHASISYINSLKDLERSFAHTPRRNHDYDFLGFGISHFNESQSQLMPGRVLPPLPLAEREVTDIASLLDQLSRNIYHLSEDGTERNFRERAGKSRILHLASHSEVFENDPLYSLIYLNPDIHTDNSNPGSSQISEDGLIYAYELFDMDLSNEMIMLNSCESGSGNYIQGSGIVGFSRAFNYAGVQSLVMNLWTIRDRPAYDMSVSFYSYLNEGYSKSEAMQKAKVDYINHVNSNPSSWGSFVIYGNVDPIIPSNRPWIIASAILLFGILSLVLAWLRVPVRIKSYFLS</sequence>
<dbReference type="Gene3D" id="1.25.40.10">
    <property type="entry name" value="Tetratricopeptide repeat domain"/>
    <property type="match status" value="1"/>
</dbReference>
<feature type="transmembrane region" description="Helical" evidence="1">
    <location>
        <begin position="1054"/>
        <end position="1073"/>
    </location>
</feature>
<dbReference type="InterPro" id="IPR011990">
    <property type="entry name" value="TPR-like_helical_dom_sf"/>
</dbReference>
<evidence type="ECO:0000256" key="1">
    <source>
        <dbReference type="SAM" id="Phobius"/>
    </source>
</evidence>
<keyword evidence="1" id="KW-0472">Membrane</keyword>
<comment type="caution">
    <text evidence="3">The sequence shown here is derived from an EMBL/GenBank/DDBJ whole genome shotgun (WGS) entry which is preliminary data.</text>
</comment>
<dbReference type="EMBL" id="JAFIDN010000008">
    <property type="protein sequence ID" value="MBP3193205.1"/>
    <property type="molecule type" value="Genomic_DNA"/>
</dbReference>
<evidence type="ECO:0000313" key="3">
    <source>
        <dbReference type="EMBL" id="MBP3193205.1"/>
    </source>
</evidence>
<dbReference type="AlphaFoldDB" id="A0A8J7UV93"/>
<dbReference type="PANTHER" id="PTHR10098:SF108">
    <property type="entry name" value="TETRATRICOPEPTIDE REPEAT PROTEIN 28"/>
    <property type="match status" value="1"/>
</dbReference>
<dbReference type="InterPro" id="IPR024983">
    <property type="entry name" value="CHAT_dom"/>
</dbReference>
<reference evidence="3" key="1">
    <citation type="submission" date="2021-02" db="EMBL/GenBank/DDBJ databases">
        <title>Natronogracilivirga saccharolytica gen. nov. sp. nov. a new anaerobic, haloalkiliphilic carbohydrate-fermenting bacterium from soda lake and proposing of Cyclonatronumiaceae fam. nov. in the phylum Balneolaeota.</title>
        <authorList>
            <person name="Zhilina T.N."/>
            <person name="Sorokin D.Y."/>
            <person name="Zavarzina D.G."/>
            <person name="Toshchakov S.V."/>
            <person name="Kublanov I.V."/>
        </authorList>
    </citation>
    <scope>NUCLEOTIDE SEQUENCE</scope>
    <source>
        <strain evidence="3">Z-1702</strain>
    </source>
</reference>
<dbReference type="SUPFAM" id="SSF48452">
    <property type="entry name" value="TPR-like"/>
    <property type="match status" value="1"/>
</dbReference>
<protein>
    <submittedName>
        <fullName evidence="3">CHAT domain-containing protein</fullName>
    </submittedName>
</protein>
<organism evidence="3 4">
    <name type="scientific">Natronogracilivirga saccharolytica</name>
    <dbReference type="NCBI Taxonomy" id="2812953"/>
    <lineage>
        <taxon>Bacteria</taxon>
        <taxon>Pseudomonadati</taxon>
        <taxon>Balneolota</taxon>
        <taxon>Balneolia</taxon>
        <taxon>Balneolales</taxon>
        <taxon>Cyclonatronaceae</taxon>
        <taxon>Natronogracilivirga</taxon>
    </lineage>
</organism>
<dbReference type="Proteomes" id="UP000673975">
    <property type="component" value="Unassembled WGS sequence"/>
</dbReference>